<dbReference type="RefSeq" id="XP_008085079.1">
    <property type="nucleotide sequence ID" value="XM_008086888.1"/>
</dbReference>
<proteinExistence type="predicted"/>
<evidence type="ECO:0000313" key="1">
    <source>
        <dbReference type="EMBL" id="EPE27720.1"/>
    </source>
</evidence>
<dbReference type="PANTHER" id="PTHR36091:SF2">
    <property type="entry name" value="AMINOGLYCOSIDE PHOSPHOTRANSFERASE DOMAIN-CONTAINING PROTEIN"/>
    <property type="match status" value="1"/>
</dbReference>
<dbReference type="eggNOG" id="ENOG502QV1E">
    <property type="taxonomic scope" value="Eukaryota"/>
</dbReference>
<dbReference type="STRING" id="1116229.S3CPV4"/>
<organism evidence="1 2">
    <name type="scientific">Glarea lozoyensis (strain ATCC 20868 / MF5171)</name>
    <dbReference type="NCBI Taxonomy" id="1116229"/>
    <lineage>
        <taxon>Eukaryota</taxon>
        <taxon>Fungi</taxon>
        <taxon>Dikarya</taxon>
        <taxon>Ascomycota</taxon>
        <taxon>Pezizomycotina</taxon>
        <taxon>Leotiomycetes</taxon>
        <taxon>Helotiales</taxon>
        <taxon>Helotiaceae</taxon>
        <taxon>Glarea</taxon>
    </lineage>
</organism>
<dbReference type="EMBL" id="KE145369">
    <property type="protein sequence ID" value="EPE27720.1"/>
    <property type="molecule type" value="Genomic_DNA"/>
</dbReference>
<dbReference type="GeneID" id="19463566"/>
<dbReference type="OrthoDB" id="10003767at2759"/>
<evidence type="ECO:0008006" key="3">
    <source>
        <dbReference type="Google" id="ProtNLM"/>
    </source>
</evidence>
<keyword evidence="2" id="KW-1185">Reference proteome</keyword>
<dbReference type="GO" id="GO:0005739">
    <property type="term" value="C:mitochondrion"/>
    <property type="evidence" value="ECO:0007669"/>
    <property type="project" value="TreeGrafter"/>
</dbReference>
<dbReference type="Proteomes" id="UP000016922">
    <property type="component" value="Unassembled WGS sequence"/>
</dbReference>
<accession>S3CPV4</accession>
<gene>
    <name evidence="1" type="ORF">GLAREA_04511</name>
</gene>
<sequence>MEKNLFVIQLPANGSIYHKGFLDPGVRSVDIPQTNLSMPRFCVGPSTEYLWWYQQRDELSANRGPWHTSKDVLSAVGERELEWLQKFGCERYPREALYREFYGHQRVDPQVHIGYLLDYLKLAPHVVPRKYFCFRFGELTGIIDWEHATILPLFLQAKIPKHFQNDGDDESENFRPPKLRSNFDMLSDGEREYELEIYRRRQVHYFYVGFTDRHNKPHFNAMRKHNIVMRNRLYDTACRPWEGDNASLQAELISTLEQWEELAPEVVAPVQYSMEETKNCLARHAKQKEADLQMEQIRAFIGVNIEGWVPNGTFEEAKAKAEYIKNEMLNEVETEYERRELLEHWPFQDHEEID</sequence>
<dbReference type="PANTHER" id="PTHR36091">
    <property type="entry name" value="ALTERED INHERITANCE OF MITOCHONDRIA PROTEIN 9, MITOCHONDRIAL"/>
    <property type="match status" value="1"/>
</dbReference>
<dbReference type="AlphaFoldDB" id="S3CPV4"/>
<reference evidence="1 2" key="1">
    <citation type="journal article" date="2013" name="BMC Genomics">
        <title>Genomics-driven discovery of the pneumocandin biosynthetic gene cluster in the fungus Glarea lozoyensis.</title>
        <authorList>
            <person name="Chen L."/>
            <person name="Yue Q."/>
            <person name="Zhang X."/>
            <person name="Xiang M."/>
            <person name="Wang C."/>
            <person name="Li S."/>
            <person name="Che Y."/>
            <person name="Ortiz-Lopez F.J."/>
            <person name="Bills G.F."/>
            <person name="Liu X."/>
            <person name="An Z."/>
        </authorList>
    </citation>
    <scope>NUCLEOTIDE SEQUENCE [LARGE SCALE GENOMIC DNA]</scope>
    <source>
        <strain evidence="2">ATCC 20868 / MF5171</strain>
    </source>
</reference>
<protein>
    <recommendedName>
        <fullName evidence="3">Aminoglycoside phosphotransferase domain-containing protein</fullName>
    </recommendedName>
</protein>
<dbReference type="InterPro" id="IPR051035">
    <property type="entry name" value="Mito_inheritance_9"/>
</dbReference>
<dbReference type="HOGENOM" id="CLU_019189_9_0_1"/>
<dbReference type="KEGG" id="glz:GLAREA_04511"/>
<evidence type="ECO:0000313" key="2">
    <source>
        <dbReference type="Proteomes" id="UP000016922"/>
    </source>
</evidence>
<name>S3CPV4_GLAL2</name>
<dbReference type="OMA" id="YPREALY"/>